<organism evidence="1 2">
    <name type="scientific">Pisolithus tinctorius Marx 270</name>
    <dbReference type="NCBI Taxonomy" id="870435"/>
    <lineage>
        <taxon>Eukaryota</taxon>
        <taxon>Fungi</taxon>
        <taxon>Dikarya</taxon>
        <taxon>Basidiomycota</taxon>
        <taxon>Agaricomycotina</taxon>
        <taxon>Agaricomycetes</taxon>
        <taxon>Agaricomycetidae</taxon>
        <taxon>Boletales</taxon>
        <taxon>Sclerodermatineae</taxon>
        <taxon>Pisolithaceae</taxon>
        <taxon>Pisolithus</taxon>
    </lineage>
</organism>
<dbReference type="EMBL" id="KN832193">
    <property type="protein sequence ID" value="KIN93239.1"/>
    <property type="molecule type" value="Genomic_DNA"/>
</dbReference>
<sequence>MKANALPGLPTGVLPVTPICRTFSVSSAGGKWTTISRVQLPITAAYAFTDYCALAQTLEHCIIDISMPPSGQLTPFNTYITLSRSQGRDMIQLLRDFDVRLFTQHPSEYLWNEDERLDKMDESTKLWWQMTKGSGGVYKRLHALT</sequence>
<gene>
    <name evidence="1" type="ORF">M404DRAFT_171564</name>
</gene>
<keyword evidence="2" id="KW-1185">Reference proteome</keyword>
<dbReference type="Proteomes" id="UP000054217">
    <property type="component" value="Unassembled WGS sequence"/>
</dbReference>
<accession>A0A0C3MWC6</accession>
<dbReference type="AlphaFoldDB" id="A0A0C3MWC6"/>
<protein>
    <submittedName>
        <fullName evidence="1">Uncharacterized protein</fullName>
    </submittedName>
</protein>
<proteinExistence type="predicted"/>
<dbReference type="InParanoid" id="A0A0C3MWC6"/>
<name>A0A0C3MWC6_PISTI</name>
<evidence type="ECO:0000313" key="1">
    <source>
        <dbReference type="EMBL" id="KIN93239.1"/>
    </source>
</evidence>
<dbReference type="OrthoDB" id="2986975at2759"/>
<dbReference type="STRING" id="870435.A0A0C3MWC6"/>
<reference evidence="1 2" key="1">
    <citation type="submission" date="2014-04" db="EMBL/GenBank/DDBJ databases">
        <authorList>
            <consortium name="DOE Joint Genome Institute"/>
            <person name="Kuo A."/>
            <person name="Kohler A."/>
            <person name="Costa M.D."/>
            <person name="Nagy L.G."/>
            <person name="Floudas D."/>
            <person name="Copeland A."/>
            <person name="Barry K.W."/>
            <person name="Cichocki N."/>
            <person name="Veneault-Fourrey C."/>
            <person name="LaButti K."/>
            <person name="Lindquist E.A."/>
            <person name="Lipzen A."/>
            <person name="Lundell T."/>
            <person name="Morin E."/>
            <person name="Murat C."/>
            <person name="Sun H."/>
            <person name="Tunlid A."/>
            <person name="Henrissat B."/>
            <person name="Grigoriev I.V."/>
            <person name="Hibbett D.S."/>
            <person name="Martin F."/>
            <person name="Nordberg H.P."/>
            <person name="Cantor M.N."/>
            <person name="Hua S.X."/>
        </authorList>
    </citation>
    <scope>NUCLEOTIDE SEQUENCE [LARGE SCALE GENOMIC DNA]</scope>
    <source>
        <strain evidence="1 2">Marx 270</strain>
    </source>
</reference>
<dbReference type="HOGENOM" id="CLU_001324_7_0_1"/>
<reference evidence="2" key="2">
    <citation type="submission" date="2015-01" db="EMBL/GenBank/DDBJ databases">
        <title>Evolutionary Origins and Diversification of the Mycorrhizal Mutualists.</title>
        <authorList>
            <consortium name="DOE Joint Genome Institute"/>
            <consortium name="Mycorrhizal Genomics Consortium"/>
            <person name="Kohler A."/>
            <person name="Kuo A."/>
            <person name="Nagy L.G."/>
            <person name="Floudas D."/>
            <person name="Copeland A."/>
            <person name="Barry K.W."/>
            <person name="Cichocki N."/>
            <person name="Veneault-Fourrey C."/>
            <person name="LaButti K."/>
            <person name="Lindquist E.A."/>
            <person name="Lipzen A."/>
            <person name="Lundell T."/>
            <person name="Morin E."/>
            <person name="Murat C."/>
            <person name="Riley R."/>
            <person name="Ohm R."/>
            <person name="Sun H."/>
            <person name="Tunlid A."/>
            <person name="Henrissat B."/>
            <person name="Grigoriev I.V."/>
            <person name="Hibbett D.S."/>
            <person name="Martin F."/>
        </authorList>
    </citation>
    <scope>NUCLEOTIDE SEQUENCE [LARGE SCALE GENOMIC DNA]</scope>
    <source>
        <strain evidence="2">Marx 270</strain>
    </source>
</reference>
<evidence type="ECO:0000313" key="2">
    <source>
        <dbReference type="Proteomes" id="UP000054217"/>
    </source>
</evidence>